<dbReference type="InterPro" id="IPR016181">
    <property type="entry name" value="Acyl_CoA_acyltransferase"/>
</dbReference>
<accession>A0A4Z0H372</accession>
<dbReference type="InterPro" id="IPR051531">
    <property type="entry name" value="N-acetyltransferase"/>
</dbReference>
<reference evidence="5 6" key="1">
    <citation type="journal article" date="2003" name="Int. J. Syst. Evol. Microbiol.">
        <title>Halobacillus salinus sp. nov., isolated from a salt lake on the coast of the East Sea in Korea.</title>
        <authorList>
            <person name="Yoon J.H."/>
            <person name="Kang K.H."/>
            <person name="Park Y.H."/>
        </authorList>
    </citation>
    <scope>NUCLEOTIDE SEQUENCE [LARGE SCALE GENOMIC DNA]</scope>
    <source>
        <strain evidence="5 6">HSL-3</strain>
    </source>
</reference>
<dbReference type="RefSeq" id="WP_135326352.1">
    <property type="nucleotide sequence ID" value="NZ_SRJC01000001.1"/>
</dbReference>
<dbReference type="Gene3D" id="3.40.630.30">
    <property type="match status" value="1"/>
</dbReference>
<proteinExistence type="inferred from homology"/>
<protein>
    <submittedName>
        <fullName evidence="5">N-acetyltransferase</fullName>
    </submittedName>
</protein>
<sequence length="177" mass="20224">MLLELETKRLILKPFNKEDSMRITELANDKELATILGLPYPYRLEHAQEWIAIQPEQIQKGEEYPLTIVSKREGIIVGTITLRIDKSNDKGELGYWVGREYWGSGIATEAIQRMIEFGFSQLELNKIWAAVLSENKASGAVLKKVGLQKEGHFKQDRFAQGEYKDLDLFGLLKCEHG</sequence>
<evidence type="ECO:0000256" key="1">
    <source>
        <dbReference type="ARBA" id="ARBA00022679"/>
    </source>
</evidence>
<evidence type="ECO:0000313" key="5">
    <source>
        <dbReference type="EMBL" id="TGB03625.1"/>
    </source>
</evidence>
<gene>
    <name evidence="5" type="ORF">E4663_01065</name>
</gene>
<dbReference type="Proteomes" id="UP000297982">
    <property type="component" value="Unassembled WGS sequence"/>
</dbReference>
<evidence type="ECO:0000256" key="2">
    <source>
        <dbReference type="ARBA" id="ARBA00023315"/>
    </source>
</evidence>
<comment type="similarity">
    <text evidence="3">Belongs to the acetyltransferase family. RimJ subfamily.</text>
</comment>
<name>A0A4Z0H372_9BACI</name>
<dbReference type="InterPro" id="IPR000182">
    <property type="entry name" value="GNAT_dom"/>
</dbReference>
<organism evidence="5 6">
    <name type="scientific">Halobacillus salinus</name>
    <dbReference type="NCBI Taxonomy" id="192814"/>
    <lineage>
        <taxon>Bacteria</taxon>
        <taxon>Bacillati</taxon>
        <taxon>Bacillota</taxon>
        <taxon>Bacilli</taxon>
        <taxon>Bacillales</taxon>
        <taxon>Bacillaceae</taxon>
        <taxon>Halobacillus</taxon>
    </lineage>
</organism>
<dbReference type="PANTHER" id="PTHR43792">
    <property type="entry name" value="GNAT FAMILY, PUTATIVE (AFU_ORTHOLOGUE AFUA_3G00765)-RELATED-RELATED"/>
    <property type="match status" value="1"/>
</dbReference>
<dbReference type="Pfam" id="PF13302">
    <property type="entry name" value="Acetyltransf_3"/>
    <property type="match status" value="1"/>
</dbReference>
<comment type="caution">
    <text evidence="5">The sequence shown here is derived from an EMBL/GenBank/DDBJ whole genome shotgun (WGS) entry which is preliminary data.</text>
</comment>
<dbReference type="EMBL" id="SRJC01000001">
    <property type="protein sequence ID" value="TGB03625.1"/>
    <property type="molecule type" value="Genomic_DNA"/>
</dbReference>
<feature type="domain" description="N-acetyltransferase" evidence="4">
    <location>
        <begin position="10"/>
        <end position="167"/>
    </location>
</feature>
<dbReference type="PROSITE" id="PS51186">
    <property type="entry name" value="GNAT"/>
    <property type="match status" value="1"/>
</dbReference>
<dbReference type="PANTHER" id="PTHR43792:SF8">
    <property type="entry name" value="[RIBOSOMAL PROTEIN US5]-ALANINE N-ACETYLTRANSFERASE"/>
    <property type="match status" value="1"/>
</dbReference>
<keyword evidence="2" id="KW-0012">Acyltransferase</keyword>
<dbReference type="AlphaFoldDB" id="A0A4Z0H372"/>
<dbReference type="GO" id="GO:0016747">
    <property type="term" value="F:acyltransferase activity, transferring groups other than amino-acyl groups"/>
    <property type="evidence" value="ECO:0007669"/>
    <property type="project" value="InterPro"/>
</dbReference>
<evidence type="ECO:0000259" key="4">
    <source>
        <dbReference type="PROSITE" id="PS51186"/>
    </source>
</evidence>
<dbReference type="SUPFAM" id="SSF55729">
    <property type="entry name" value="Acyl-CoA N-acyltransferases (Nat)"/>
    <property type="match status" value="1"/>
</dbReference>
<evidence type="ECO:0000256" key="3">
    <source>
        <dbReference type="ARBA" id="ARBA00038502"/>
    </source>
</evidence>
<evidence type="ECO:0000313" key="6">
    <source>
        <dbReference type="Proteomes" id="UP000297982"/>
    </source>
</evidence>
<dbReference type="CDD" id="cd04301">
    <property type="entry name" value="NAT_SF"/>
    <property type="match status" value="1"/>
</dbReference>
<keyword evidence="1 5" id="KW-0808">Transferase</keyword>
<keyword evidence="6" id="KW-1185">Reference proteome</keyword>